<evidence type="ECO:0008006" key="5">
    <source>
        <dbReference type="Google" id="ProtNLM"/>
    </source>
</evidence>
<keyword evidence="2" id="KW-0732">Signal</keyword>
<keyword evidence="1" id="KW-0472">Membrane</keyword>
<reference evidence="3 4" key="1">
    <citation type="submission" date="2020-08" db="EMBL/GenBank/DDBJ databases">
        <title>Genomic Encyclopedia of Type Strains, Phase III (KMG-III): the genomes of soil and plant-associated and newly described type strains.</title>
        <authorList>
            <person name="Whitman W."/>
        </authorList>
    </citation>
    <scope>NUCLEOTIDE SEQUENCE [LARGE SCALE GENOMIC DNA]</scope>
    <source>
        <strain evidence="3 4">CECT 8960</strain>
    </source>
</reference>
<keyword evidence="1" id="KW-0812">Transmembrane</keyword>
<accession>A0A7W7Q7U8</accession>
<dbReference type="EMBL" id="JACHJQ010000005">
    <property type="protein sequence ID" value="MBB4908702.1"/>
    <property type="molecule type" value="Genomic_DNA"/>
</dbReference>
<feature type="chain" id="PRO_5031144133" description="DUF4350 domain-containing protein" evidence="2">
    <location>
        <begin position="23"/>
        <end position="431"/>
    </location>
</feature>
<evidence type="ECO:0000313" key="4">
    <source>
        <dbReference type="Proteomes" id="UP000520767"/>
    </source>
</evidence>
<name>A0A7W7Q7U8_9PSEU</name>
<keyword evidence="1" id="KW-1133">Transmembrane helix</keyword>
<comment type="caution">
    <text evidence="3">The sequence shown here is derived from an EMBL/GenBank/DDBJ whole genome shotgun (WGS) entry which is preliminary data.</text>
</comment>
<evidence type="ECO:0000256" key="2">
    <source>
        <dbReference type="SAM" id="SignalP"/>
    </source>
</evidence>
<feature type="transmembrane region" description="Helical" evidence="1">
    <location>
        <begin position="326"/>
        <end position="348"/>
    </location>
</feature>
<dbReference type="AlphaFoldDB" id="A0A7W7Q7U8"/>
<evidence type="ECO:0000256" key="1">
    <source>
        <dbReference type="SAM" id="Phobius"/>
    </source>
</evidence>
<protein>
    <recommendedName>
        <fullName evidence="5">DUF4350 domain-containing protein</fullName>
    </recommendedName>
</protein>
<organism evidence="3 4">
    <name type="scientific">Actinophytocola algeriensis</name>
    <dbReference type="NCBI Taxonomy" id="1768010"/>
    <lineage>
        <taxon>Bacteria</taxon>
        <taxon>Bacillati</taxon>
        <taxon>Actinomycetota</taxon>
        <taxon>Actinomycetes</taxon>
        <taxon>Pseudonocardiales</taxon>
        <taxon>Pseudonocardiaceae</taxon>
    </lineage>
</organism>
<proteinExistence type="predicted"/>
<sequence length="431" mass="46103">MRDTVVGLFAAVVLMTGVPAGAAAAAPAPPPRLDVAAATAALAHQQIHRAPGAIAWFDEDLVRAELTDDIRILVAPFTGRYGKGGNYADGDAHLEQVHRPLRSWAEAQGLTLIKVEGLYASNLDGGAAVPSNIAELRQVTAYLDVTDTVLALVRDAKGMPAEQAFATGYHPDDVVAPTRQQVDELAGTLAESPVHDAPGRADPVADTLAEHSSATFGATVRVAAFPALRRGQPMVDYAPALAERFPDDVILVSYGNWLEVAAPDRLRITSARDFAYGRYQGAARQGVVMTNRMSTVLERYQLLRDDSAFARPLPEPFDLAGEIGELAPWLLLGSSVVLAAASLGPWWFRRPRDRASRLRLAGALTFADITGLGAELLAAEQETGADVSAAWERHTTARRLYEQAHTQEAMAEVREICAQGATILHGVRGGR</sequence>
<dbReference type="RefSeq" id="WP_184812823.1">
    <property type="nucleotide sequence ID" value="NZ_JACHJQ010000005.1"/>
</dbReference>
<gene>
    <name evidence="3" type="ORF">FHR82_004955</name>
</gene>
<feature type="signal peptide" evidence="2">
    <location>
        <begin position="1"/>
        <end position="22"/>
    </location>
</feature>
<evidence type="ECO:0000313" key="3">
    <source>
        <dbReference type="EMBL" id="MBB4908702.1"/>
    </source>
</evidence>
<keyword evidence="4" id="KW-1185">Reference proteome</keyword>
<dbReference type="Proteomes" id="UP000520767">
    <property type="component" value="Unassembled WGS sequence"/>
</dbReference>